<dbReference type="PROSITE" id="PS00237">
    <property type="entry name" value="G_PROTEIN_RECEP_F1_1"/>
    <property type="match status" value="1"/>
</dbReference>
<evidence type="ECO:0000313" key="11">
    <source>
        <dbReference type="EMBL" id="KAJ7370972.1"/>
    </source>
</evidence>
<sequence>MAAALPPRSVGLVVVESSFAALIGLSALLGNSILLASLYRKPRLKSSTEILIGALAVTDLLNACIPGALFCSSLLTGKMSFSNFGCQISGFFMHFLTYVSMATMALTAINRFFCVFKPNVYKKAFSYRRSMLYIASLWVFVAAVVFLPIVSGWSKFAFNPMMAACVMKFTNPMAEIGYTSFIVAVFVVWCFGIISICYFRVSRFIRQHNMNSISLSAQEINLTKALFVLVFTFAALWVPAFMAIVLFRLMLRKKVSRHVVLVVPYLINLSSALNPWIYGVMCPAVRERMKKSLLSFACKQRGSTVSPESGIIVVSALESSSANYTTLSVLPNVSS</sequence>
<reference evidence="11" key="1">
    <citation type="submission" date="2023-01" db="EMBL/GenBank/DDBJ databases">
        <title>Genome assembly of the deep-sea coral Lophelia pertusa.</title>
        <authorList>
            <person name="Herrera S."/>
            <person name="Cordes E."/>
        </authorList>
    </citation>
    <scope>NUCLEOTIDE SEQUENCE</scope>
    <source>
        <strain evidence="11">USNM1676648</strain>
        <tissue evidence="11">Polyp</tissue>
    </source>
</reference>
<evidence type="ECO:0000256" key="9">
    <source>
        <dbReference type="SAM" id="Phobius"/>
    </source>
</evidence>
<comment type="subcellular location">
    <subcellularLocation>
        <location evidence="1">Membrane</location>
        <topology evidence="1">Multi-pass membrane protein</topology>
    </subcellularLocation>
</comment>
<keyword evidence="4 8" id="KW-0297">G-protein coupled receptor</keyword>
<keyword evidence="7 8" id="KW-0807">Transducer</keyword>
<keyword evidence="3 9" id="KW-1133">Transmembrane helix</keyword>
<dbReference type="Proteomes" id="UP001163046">
    <property type="component" value="Unassembled WGS sequence"/>
</dbReference>
<dbReference type="CDD" id="cd00637">
    <property type="entry name" value="7tm_classA_rhodopsin-like"/>
    <property type="match status" value="1"/>
</dbReference>
<feature type="transmembrane region" description="Helical" evidence="9">
    <location>
        <begin position="222"/>
        <end position="247"/>
    </location>
</feature>
<dbReference type="PROSITE" id="PS50262">
    <property type="entry name" value="G_PROTEIN_RECEP_F1_2"/>
    <property type="match status" value="1"/>
</dbReference>
<dbReference type="SUPFAM" id="SSF81321">
    <property type="entry name" value="Family A G protein-coupled receptor-like"/>
    <property type="match status" value="1"/>
</dbReference>
<evidence type="ECO:0000256" key="8">
    <source>
        <dbReference type="RuleBase" id="RU000688"/>
    </source>
</evidence>
<dbReference type="EMBL" id="MU826853">
    <property type="protein sequence ID" value="KAJ7370972.1"/>
    <property type="molecule type" value="Genomic_DNA"/>
</dbReference>
<keyword evidence="6 8" id="KW-0675">Receptor</keyword>
<comment type="caution">
    <text evidence="11">The sequence shown here is derived from an EMBL/GenBank/DDBJ whole genome shotgun (WGS) entry which is preliminary data.</text>
</comment>
<keyword evidence="12" id="KW-1185">Reference proteome</keyword>
<keyword evidence="2 8" id="KW-0812">Transmembrane</keyword>
<evidence type="ECO:0000256" key="5">
    <source>
        <dbReference type="ARBA" id="ARBA00023136"/>
    </source>
</evidence>
<evidence type="ECO:0000256" key="3">
    <source>
        <dbReference type="ARBA" id="ARBA00022989"/>
    </source>
</evidence>
<evidence type="ECO:0000256" key="7">
    <source>
        <dbReference type="ARBA" id="ARBA00023224"/>
    </source>
</evidence>
<dbReference type="PRINTS" id="PR00237">
    <property type="entry name" value="GPCRRHODOPSN"/>
</dbReference>
<feature type="transmembrane region" description="Helical" evidence="9">
    <location>
        <begin position="20"/>
        <end position="39"/>
    </location>
</feature>
<dbReference type="InterPro" id="IPR000276">
    <property type="entry name" value="GPCR_Rhodpsn"/>
</dbReference>
<evidence type="ECO:0000256" key="1">
    <source>
        <dbReference type="ARBA" id="ARBA00004141"/>
    </source>
</evidence>
<dbReference type="GO" id="GO:0004930">
    <property type="term" value="F:G protein-coupled receptor activity"/>
    <property type="evidence" value="ECO:0007669"/>
    <property type="project" value="UniProtKB-KW"/>
</dbReference>
<dbReference type="InterPro" id="IPR050125">
    <property type="entry name" value="GPCR_opsins"/>
</dbReference>
<accession>A0A9W9YWX9</accession>
<proteinExistence type="inferred from homology"/>
<feature type="transmembrane region" description="Helical" evidence="9">
    <location>
        <begin position="259"/>
        <end position="281"/>
    </location>
</feature>
<evidence type="ECO:0000256" key="6">
    <source>
        <dbReference type="ARBA" id="ARBA00023170"/>
    </source>
</evidence>
<comment type="similarity">
    <text evidence="8">Belongs to the G-protein coupled receptor 1 family.</text>
</comment>
<evidence type="ECO:0000313" key="12">
    <source>
        <dbReference type="Proteomes" id="UP001163046"/>
    </source>
</evidence>
<protein>
    <recommendedName>
        <fullName evidence="10">G-protein coupled receptors family 1 profile domain-containing protein</fullName>
    </recommendedName>
</protein>
<dbReference type="OrthoDB" id="5970658at2759"/>
<evidence type="ECO:0000259" key="10">
    <source>
        <dbReference type="PROSITE" id="PS50262"/>
    </source>
</evidence>
<evidence type="ECO:0000256" key="2">
    <source>
        <dbReference type="ARBA" id="ARBA00022692"/>
    </source>
</evidence>
<dbReference type="Pfam" id="PF00001">
    <property type="entry name" value="7tm_1"/>
    <property type="match status" value="1"/>
</dbReference>
<feature type="domain" description="G-protein coupled receptors family 1 profile" evidence="10">
    <location>
        <begin position="30"/>
        <end position="278"/>
    </location>
</feature>
<dbReference type="Gene3D" id="1.20.1070.10">
    <property type="entry name" value="Rhodopsin 7-helix transmembrane proteins"/>
    <property type="match status" value="1"/>
</dbReference>
<evidence type="ECO:0000256" key="4">
    <source>
        <dbReference type="ARBA" id="ARBA00023040"/>
    </source>
</evidence>
<gene>
    <name evidence="11" type="ORF">OS493_028587</name>
</gene>
<organism evidence="11 12">
    <name type="scientific">Desmophyllum pertusum</name>
    <dbReference type="NCBI Taxonomy" id="174260"/>
    <lineage>
        <taxon>Eukaryota</taxon>
        <taxon>Metazoa</taxon>
        <taxon>Cnidaria</taxon>
        <taxon>Anthozoa</taxon>
        <taxon>Hexacorallia</taxon>
        <taxon>Scleractinia</taxon>
        <taxon>Caryophylliina</taxon>
        <taxon>Caryophylliidae</taxon>
        <taxon>Desmophyllum</taxon>
    </lineage>
</organism>
<dbReference type="InterPro" id="IPR017452">
    <property type="entry name" value="GPCR_Rhodpsn_7TM"/>
</dbReference>
<feature type="transmembrane region" description="Helical" evidence="9">
    <location>
        <begin position="130"/>
        <end position="153"/>
    </location>
</feature>
<dbReference type="PANTHER" id="PTHR24240">
    <property type="entry name" value="OPSIN"/>
    <property type="match status" value="1"/>
</dbReference>
<dbReference type="GO" id="GO:0016020">
    <property type="term" value="C:membrane"/>
    <property type="evidence" value="ECO:0007669"/>
    <property type="project" value="UniProtKB-SubCell"/>
</dbReference>
<feature type="transmembrane region" description="Helical" evidence="9">
    <location>
        <begin position="176"/>
        <end position="201"/>
    </location>
</feature>
<name>A0A9W9YWX9_9CNID</name>
<feature type="transmembrane region" description="Helical" evidence="9">
    <location>
        <begin position="88"/>
        <end position="109"/>
    </location>
</feature>
<feature type="transmembrane region" description="Helical" evidence="9">
    <location>
        <begin position="51"/>
        <end position="76"/>
    </location>
</feature>
<dbReference type="AlphaFoldDB" id="A0A9W9YWX9"/>
<keyword evidence="5 9" id="KW-0472">Membrane</keyword>